<keyword evidence="3" id="KW-1185">Reference proteome</keyword>
<name>A0A2R6NMZ4_9APHY</name>
<dbReference type="AlphaFoldDB" id="A0A2R6NMZ4"/>
<dbReference type="Proteomes" id="UP000186601">
    <property type="component" value="Unassembled WGS sequence"/>
</dbReference>
<sequence>MPQISITEDASQIEVTPHTPPKAPMPCGINESSPRRSPMLPECAKAARTQAHPAVHADFLGRGPGLDTQAISEQPPTVVTSVASTSKDGTDDSDSDSDGYASPDDGPSEPADESEVERAVKIMASLSGVFSSHCSELKGLRKQARLTGREVKMRRREILQEKANIVRMTNFATYYRPVEPTWKFEDMWGYPIMMKNIDGQWEEVDSDEWENNEDDGEAEDRPDSDTSKAEQQTQNEPRTPPAPKGPPNGKRGRDTSKAEPKTQDEPRTPPAPKGPPNEKRGRDTSKAEPKAQDEPRTPPAPKGPPNGKRGRDTSKAEPKTQEEPHTTPAPKGYLTRKRGHESSNPEEPNASPKRRRVAENREATVSPTSGPVRKEIEVAQSTDNDVSEDEDEYEDSMNVEEMLSFDASDAEDEDHEDREQNPFLLPELTAGTLLLMPPGKAQTAVI</sequence>
<organism evidence="2 3">
    <name type="scientific">Hermanssonia centrifuga</name>
    <dbReference type="NCBI Taxonomy" id="98765"/>
    <lineage>
        <taxon>Eukaryota</taxon>
        <taxon>Fungi</taxon>
        <taxon>Dikarya</taxon>
        <taxon>Basidiomycota</taxon>
        <taxon>Agaricomycotina</taxon>
        <taxon>Agaricomycetes</taxon>
        <taxon>Polyporales</taxon>
        <taxon>Meruliaceae</taxon>
        <taxon>Hermanssonia</taxon>
    </lineage>
</organism>
<proteinExistence type="predicted"/>
<feature type="region of interest" description="Disordered" evidence="1">
    <location>
        <begin position="1"/>
        <end position="115"/>
    </location>
</feature>
<feature type="compositionally biased region" description="Polar residues" evidence="1">
    <location>
        <begin position="1"/>
        <end position="14"/>
    </location>
</feature>
<feature type="region of interest" description="Disordered" evidence="1">
    <location>
        <begin position="206"/>
        <end position="419"/>
    </location>
</feature>
<feature type="compositionally biased region" description="Basic and acidic residues" evidence="1">
    <location>
        <begin position="309"/>
        <end position="325"/>
    </location>
</feature>
<evidence type="ECO:0000256" key="1">
    <source>
        <dbReference type="SAM" id="MobiDB-lite"/>
    </source>
</evidence>
<feature type="compositionally biased region" description="Basic and acidic residues" evidence="1">
    <location>
        <begin position="251"/>
        <end position="267"/>
    </location>
</feature>
<dbReference type="EMBL" id="MLYV02001063">
    <property type="protein sequence ID" value="PSR73763.1"/>
    <property type="molecule type" value="Genomic_DNA"/>
</dbReference>
<protein>
    <submittedName>
        <fullName evidence="2">Uncharacterized protein</fullName>
    </submittedName>
</protein>
<reference evidence="2 3" key="1">
    <citation type="submission" date="2018-02" db="EMBL/GenBank/DDBJ databases">
        <title>Genome sequence of the basidiomycete white-rot fungus Phlebia centrifuga.</title>
        <authorList>
            <person name="Granchi Z."/>
            <person name="Peng M."/>
            <person name="de Vries R.P."/>
            <person name="Hilden K."/>
            <person name="Makela M.R."/>
            <person name="Grigoriev I."/>
            <person name="Riley R."/>
        </authorList>
    </citation>
    <scope>NUCLEOTIDE SEQUENCE [LARGE SCALE GENOMIC DNA]</scope>
    <source>
        <strain evidence="2 3">FBCC195</strain>
    </source>
</reference>
<feature type="compositionally biased region" description="Acidic residues" evidence="1">
    <location>
        <begin position="206"/>
        <end position="218"/>
    </location>
</feature>
<dbReference type="OrthoDB" id="2756873at2759"/>
<feature type="compositionally biased region" description="Acidic residues" evidence="1">
    <location>
        <begin position="106"/>
        <end position="115"/>
    </location>
</feature>
<evidence type="ECO:0000313" key="3">
    <source>
        <dbReference type="Proteomes" id="UP000186601"/>
    </source>
</evidence>
<gene>
    <name evidence="2" type="ORF">PHLCEN_2v10407</name>
</gene>
<feature type="compositionally biased region" description="Basic and acidic residues" evidence="1">
    <location>
        <begin position="276"/>
        <end position="296"/>
    </location>
</feature>
<feature type="compositionally biased region" description="Basic and acidic residues" evidence="1">
    <location>
        <begin position="219"/>
        <end position="228"/>
    </location>
</feature>
<accession>A0A2R6NMZ4</accession>
<feature type="compositionally biased region" description="Polar residues" evidence="1">
    <location>
        <begin position="69"/>
        <end position="82"/>
    </location>
</feature>
<comment type="caution">
    <text evidence="2">The sequence shown here is derived from an EMBL/GenBank/DDBJ whole genome shotgun (WGS) entry which is preliminary data.</text>
</comment>
<evidence type="ECO:0000313" key="2">
    <source>
        <dbReference type="EMBL" id="PSR73763.1"/>
    </source>
</evidence>
<feature type="compositionally biased region" description="Acidic residues" evidence="1">
    <location>
        <begin position="385"/>
        <end position="398"/>
    </location>
</feature>